<comment type="caution">
    <text evidence="2">The sequence shown here is derived from an EMBL/GenBank/DDBJ whole genome shotgun (WGS) entry which is preliminary data.</text>
</comment>
<dbReference type="Proteomes" id="UP000238350">
    <property type="component" value="Unassembled WGS sequence"/>
</dbReference>
<dbReference type="InterPro" id="IPR036249">
    <property type="entry name" value="Thioredoxin-like_sf"/>
</dbReference>
<dbReference type="STRING" id="45607.A0A2T0FGJ9"/>
<dbReference type="AlphaFoldDB" id="A0A2T0FGJ9"/>
<comment type="similarity">
    <text evidence="1">Belongs to the glutaredoxin family.</text>
</comment>
<reference evidence="2 3" key="1">
    <citation type="submission" date="2017-04" db="EMBL/GenBank/DDBJ databases">
        <title>Genome sequencing of [Candida] sorbophila.</title>
        <authorList>
            <person name="Ahn J.O."/>
        </authorList>
    </citation>
    <scope>NUCLEOTIDE SEQUENCE [LARGE SCALE GENOMIC DNA]</scope>
    <source>
        <strain evidence="2 3">DS02</strain>
    </source>
</reference>
<keyword evidence="3" id="KW-1185">Reference proteome</keyword>
<sequence>MRISQYLLKSVTFYTRPQCGLCGTAKTNLMAAGKTVPFDYKEVNIDEPENKEFYDLYAFDVPVMKFEDGSSEKIVMHRITTEQAIETLNSL</sequence>
<dbReference type="InterPro" id="IPR052565">
    <property type="entry name" value="Glutaredoxin-like_YDR286C"/>
</dbReference>
<protein>
    <recommendedName>
        <fullName evidence="1">Glutaredoxin-like protein</fullName>
    </recommendedName>
</protein>
<name>A0A2T0FGJ9_9ASCO</name>
<evidence type="ECO:0000313" key="2">
    <source>
        <dbReference type="EMBL" id="PRT54104.1"/>
    </source>
</evidence>
<organism evidence="2 3">
    <name type="scientific">Wickerhamiella sorbophila</name>
    <dbReference type="NCBI Taxonomy" id="45607"/>
    <lineage>
        <taxon>Eukaryota</taxon>
        <taxon>Fungi</taxon>
        <taxon>Dikarya</taxon>
        <taxon>Ascomycota</taxon>
        <taxon>Saccharomycotina</taxon>
        <taxon>Dipodascomycetes</taxon>
        <taxon>Dipodascales</taxon>
        <taxon>Trichomonascaceae</taxon>
        <taxon>Wickerhamiella</taxon>
    </lineage>
</organism>
<accession>A0A2T0FGJ9</accession>
<gene>
    <name evidence="2" type="ORF">B9G98_01724</name>
</gene>
<dbReference type="RefSeq" id="XP_024664050.1">
    <property type="nucleotide sequence ID" value="XM_024808282.1"/>
</dbReference>
<dbReference type="InterPro" id="IPR008554">
    <property type="entry name" value="Glutaredoxin-like"/>
</dbReference>
<evidence type="ECO:0000256" key="1">
    <source>
        <dbReference type="RuleBase" id="RU363082"/>
    </source>
</evidence>
<proteinExistence type="inferred from homology"/>
<keyword evidence="1" id="KW-0813">Transport</keyword>
<keyword evidence="1" id="KW-0249">Electron transport</keyword>
<dbReference type="SUPFAM" id="SSF52833">
    <property type="entry name" value="Thioredoxin-like"/>
    <property type="match status" value="1"/>
</dbReference>
<dbReference type="PANTHER" id="PTHR33558">
    <property type="entry name" value="GLUTAREDOXIN-LIKE PROTEIN C5ORF63 HOMOLOG"/>
    <property type="match status" value="1"/>
</dbReference>
<dbReference type="PANTHER" id="PTHR33558:SF1">
    <property type="entry name" value="GLUTAREDOXIN-LIKE PROTEIN C5ORF63 HOMOLOG"/>
    <property type="match status" value="1"/>
</dbReference>
<dbReference type="Gene3D" id="3.40.30.10">
    <property type="entry name" value="Glutaredoxin"/>
    <property type="match status" value="1"/>
</dbReference>
<dbReference type="GeneID" id="36515473"/>
<dbReference type="EMBL" id="NDIQ01000001">
    <property type="protein sequence ID" value="PRT54104.1"/>
    <property type="molecule type" value="Genomic_DNA"/>
</dbReference>
<evidence type="ECO:0000313" key="3">
    <source>
        <dbReference type="Proteomes" id="UP000238350"/>
    </source>
</evidence>
<dbReference type="OrthoDB" id="429967at2759"/>
<dbReference type="Pfam" id="PF05768">
    <property type="entry name" value="Glrx-like"/>
    <property type="match status" value="1"/>
</dbReference>